<dbReference type="PROSITE" id="PS51819">
    <property type="entry name" value="VOC"/>
    <property type="match status" value="1"/>
</dbReference>
<dbReference type="Proteomes" id="UP000281813">
    <property type="component" value="Unassembled WGS sequence"/>
</dbReference>
<dbReference type="Pfam" id="PF00903">
    <property type="entry name" value="Glyoxalase"/>
    <property type="match status" value="1"/>
</dbReference>
<feature type="domain" description="VOC" evidence="1">
    <location>
        <begin position="8"/>
        <end position="124"/>
    </location>
</feature>
<accession>A0A494YW65</accession>
<dbReference type="RefSeq" id="WP_121132591.1">
    <property type="nucleotide sequence ID" value="NZ_JBHUFK010000025.1"/>
</dbReference>
<keyword evidence="3" id="KW-1185">Reference proteome</keyword>
<evidence type="ECO:0000259" key="1">
    <source>
        <dbReference type="PROSITE" id="PS51819"/>
    </source>
</evidence>
<evidence type="ECO:0000313" key="2">
    <source>
        <dbReference type="EMBL" id="RKQ14391.1"/>
    </source>
</evidence>
<dbReference type="OrthoDB" id="2354281at2"/>
<organism evidence="2 3">
    <name type="scientific">Oceanobacillus bengalensis</name>
    <dbReference type="NCBI Taxonomy" id="1435466"/>
    <lineage>
        <taxon>Bacteria</taxon>
        <taxon>Bacillati</taxon>
        <taxon>Bacillota</taxon>
        <taxon>Bacilli</taxon>
        <taxon>Bacillales</taxon>
        <taxon>Bacillaceae</taxon>
        <taxon>Oceanobacillus</taxon>
    </lineage>
</organism>
<sequence>MSSPIKNQINTIFVHVSDLEKSVKWYSQLLNQTIDLTTVSKPVHNLSITHYTGLTLDAGPIGYKKEIVPSKYPLFNFHTHDIEQSLAYVKKLGLQVESSIIQFDDFAYFNISDPDKNIIMICTG</sequence>
<dbReference type="InterPro" id="IPR004360">
    <property type="entry name" value="Glyas_Fos-R_dOase_dom"/>
</dbReference>
<comment type="caution">
    <text evidence="2">The sequence shown here is derived from an EMBL/GenBank/DDBJ whole genome shotgun (WGS) entry which is preliminary data.</text>
</comment>
<protein>
    <submittedName>
        <fullName evidence="2">VOC family protein</fullName>
    </submittedName>
</protein>
<dbReference type="AlphaFoldDB" id="A0A494YW65"/>
<dbReference type="Gene3D" id="3.10.180.10">
    <property type="entry name" value="2,3-Dihydroxybiphenyl 1,2-Dioxygenase, domain 1"/>
    <property type="match status" value="1"/>
</dbReference>
<name>A0A494YW65_9BACI</name>
<dbReference type="InterPro" id="IPR037523">
    <property type="entry name" value="VOC_core"/>
</dbReference>
<dbReference type="SUPFAM" id="SSF54593">
    <property type="entry name" value="Glyoxalase/Bleomycin resistance protein/Dihydroxybiphenyl dioxygenase"/>
    <property type="match status" value="1"/>
</dbReference>
<proteinExistence type="predicted"/>
<dbReference type="InterPro" id="IPR029068">
    <property type="entry name" value="Glyas_Bleomycin-R_OHBP_Dase"/>
</dbReference>
<reference evidence="2 3" key="1">
    <citation type="journal article" date="2015" name="Antonie Van Leeuwenhoek">
        <title>Oceanobacillus bengalensis sp. nov., a bacterium isolated from seawater of the Bay of Bengal.</title>
        <authorList>
            <person name="Yongchang O."/>
            <person name="Xiang W."/>
            <person name="Wang G."/>
        </authorList>
    </citation>
    <scope>NUCLEOTIDE SEQUENCE [LARGE SCALE GENOMIC DNA]</scope>
    <source>
        <strain evidence="2 3">MCCC 1K00260</strain>
    </source>
</reference>
<evidence type="ECO:0000313" key="3">
    <source>
        <dbReference type="Proteomes" id="UP000281813"/>
    </source>
</evidence>
<gene>
    <name evidence="2" type="ORF">D8M05_13265</name>
</gene>
<dbReference type="EMBL" id="RBZO01000021">
    <property type="protein sequence ID" value="RKQ14391.1"/>
    <property type="molecule type" value="Genomic_DNA"/>
</dbReference>